<dbReference type="PATRIC" id="fig|251221.4.peg.2614"/>
<dbReference type="eggNOG" id="ENOG502Z98B">
    <property type="taxonomic scope" value="Bacteria"/>
</dbReference>
<dbReference type="OrthoDB" id="482054at2"/>
<gene>
    <name evidence="1" type="ordered locus">gll2576</name>
</gene>
<proteinExistence type="predicted"/>
<keyword evidence="2" id="KW-1185">Reference proteome</keyword>
<dbReference type="EnsemblBacteria" id="BAC90517">
    <property type="protein sequence ID" value="BAC90517"/>
    <property type="gene ID" value="BAC90517"/>
</dbReference>
<dbReference type="EMBL" id="BA000045">
    <property type="protein sequence ID" value="BAC90517.1"/>
    <property type="molecule type" value="Genomic_DNA"/>
</dbReference>
<evidence type="ECO:0000313" key="1">
    <source>
        <dbReference type="EMBL" id="BAC90517.1"/>
    </source>
</evidence>
<evidence type="ECO:0000313" key="2">
    <source>
        <dbReference type="Proteomes" id="UP000000557"/>
    </source>
</evidence>
<protein>
    <submittedName>
        <fullName evidence="1">Gll2576 protein</fullName>
    </submittedName>
</protein>
<dbReference type="InterPro" id="IPR043519">
    <property type="entry name" value="NT_sf"/>
</dbReference>
<dbReference type="KEGG" id="gvi:gll2576"/>
<dbReference type="Gene3D" id="3.30.460.40">
    <property type="match status" value="1"/>
</dbReference>
<accession>Q7NHG1</accession>
<dbReference type="InParanoid" id="Q7NHG1"/>
<dbReference type="RefSeq" id="WP_011142570.1">
    <property type="nucleotide sequence ID" value="NC_005125.1"/>
</dbReference>
<organism evidence="1 2">
    <name type="scientific">Gloeobacter violaceus (strain ATCC 29082 / PCC 7421)</name>
    <dbReference type="NCBI Taxonomy" id="251221"/>
    <lineage>
        <taxon>Bacteria</taxon>
        <taxon>Bacillati</taxon>
        <taxon>Cyanobacteriota</taxon>
        <taxon>Cyanophyceae</taxon>
        <taxon>Gloeobacterales</taxon>
        <taxon>Gloeobacteraceae</taxon>
        <taxon>Gloeobacter</taxon>
    </lineage>
</organism>
<dbReference type="Proteomes" id="UP000000557">
    <property type="component" value="Chromosome"/>
</dbReference>
<dbReference type="SUPFAM" id="SSF81301">
    <property type="entry name" value="Nucleotidyltransferase"/>
    <property type="match status" value="1"/>
</dbReference>
<reference evidence="1 2" key="2">
    <citation type="journal article" date="2003" name="DNA Res.">
        <title>Complete genome structure of Gloeobacter violaceus PCC 7421, a cyanobacterium that lacks thylakoids (supplement).</title>
        <authorList>
            <person name="Nakamura Y."/>
            <person name="Kaneko T."/>
            <person name="Sato S."/>
            <person name="Mimuro M."/>
            <person name="Miyashita H."/>
            <person name="Tsuchiya T."/>
            <person name="Sasamoto S."/>
            <person name="Watanabe A."/>
            <person name="Kawashima K."/>
            <person name="Kishida Y."/>
            <person name="Kiyokawa C."/>
            <person name="Kohara M."/>
            <person name="Matsumoto M."/>
            <person name="Matsuno A."/>
            <person name="Nakazaki N."/>
            <person name="Shimpo S."/>
            <person name="Takeuchi C."/>
            <person name="Yamada M."/>
            <person name="Tabata S."/>
        </authorList>
    </citation>
    <scope>NUCLEOTIDE SEQUENCE [LARGE SCALE GENOMIC DNA]</scope>
    <source>
        <strain evidence="2">ATCC 29082 / PCC 7421</strain>
    </source>
</reference>
<dbReference type="AlphaFoldDB" id="Q7NHG1"/>
<dbReference type="PhylomeDB" id="Q7NHG1"/>
<sequence>MVMYRLQARDTSLEMERFLICALRDLPAHQKAKRVQGLTVGLQRLCYAGICQQYPDIEKLERRQHYALRWLGGNWAIKVVPLGTGWMVGDPITFALEIADILDRLKIPYLVGGSLASSILGEPRATMDLDVVADLQGQQAAALIEAFQSSYYISESAIYAALGAQADFPSFNAIELETLQKLDVFVLGEQPFTRAAMERRQRVAVRENPPGYLWIYTAEDIILQKLLWYRLGEQTSSQQWRDVLGVLKIQAEKLDRLHLDSWSQSLGLSEMLARAIQEAGLADTQEGQL</sequence>
<dbReference type="STRING" id="251221.gene:10760076"/>
<name>Q7NHG1_GLOVI</name>
<dbReference type="HOGENOM" id="CLU_982446_0_0_3"/>
<reference evidence="1 2" key="1">
    <citation type="journal article" date="2003" name="DNA Res.">
        <title>Complete genome structure of Gloeobacter violaceus PCC 7421, a cyanobacterium that lacks thylakoids.</title>
        <authorList>
            <person name="Nakamura Y."/>
            <person name="Kaneko T."/>
            <person name="Sato S."/>
            <person name="Mimuro M."/>
            <person name="Miyashita H."/>
            <person name="Tsuchiya T."/>
            <person name="Sasamoto S."/>
            <person name="Watanabe A."/>
            <person name="Kawashima K."/>
            <person name="Kishida Y."/>
            <person name="Kiyokawa C."/>
            <person name="Kohara M."/>
            <person name="Matsumoto M."/>
            <person name="Matsuno A."/>
            <person name="Nakazaki N."/>
            <person name="Shimpo S."/>
            <person name="Takeuchi C."/>
            <person name="Yamada M."/>
            <person name="Tabata S."/>
        </authorList>
    </citation>
    <scope>NUCLEOTIDE SEQUENCE [LARGE SCALE GENOMIC DNA]</scope>
    <source>
        <strain evidence="2">ATCC 29082 / PCC 7421</strain>
    </source>
</reference>